<protein>
    <recommendedName>
        <fullName evidence="3">DUF1788 domain-containing protein</fullName>
    </recommendedName>
</protein>
<evidence type="ECO:0000313" key="2">
    <source>
        <dbReference type="Proteomes" id="UP000050509"/>
    </source>
</evidence>
<name>A0A0P9D683_9CHLR</name>
<reference evidence="1 2" key="1">
    <citation type="submission" date="2015-09" db="EMBL/GenBank/DDBJ databases">
        <title>Draft genome sequence of Kouleothrix aurantiaca JCM 19913.</title>
        <authorList>
            <person name="Hemp J."/>
        </authorList>
    </citation>
    <scope>NUCLEOTIDE SEQUENCE [LARGE SCALE GENOMIC DNA]</scope>
    <source>
        <strain evidence="1 2">COM-B</strain>
    </source>
</reference>
<keyword evidence="2" id="KW-1185">Reference proteome</keyword>
<evidence type="ECO:0008006" key="3">
    <source>
        <dbReference type="Google" id="ProtNLM"/>
    </source>
</evidence>
<dbReference type="AlphaFoldDB" id="A0A0P9D683"/>
<comment type="caution">
    <text evidence="1">The sequence shown here is derived from an EMBL/GenBank/DDBJ whole genome shotgun (WGS) entry which is preliminary data.</text>
</comment>
<proteinExistence type="predicted"/>
<organism evidence="1 2">
    <name type="scientific">Kouleothrix aurantiaca</name>
    <dbReference type="NCBI Taxonomy" id="186479"/>
    <lineage>
        <taxon>Bacteria</taxon>
        <taxon>Bacillati</taxon>
        <taxon>Chloroflexota</taxon>
        <taxon>Chloroflexia</taxon>
        <taxon>Chloroflexales</taxon>
        <taxon>Roseiflexineae</taxon>
        <taxon>Roseiflexaceae</taxon>
        <taxon>Kouleothrix</taxon>
    </lineage>
</organism>
<sequence>MTDLADRLRQLHQRLRTTYDGIGHSSGRPYVYFVYPPDQERVTRRLVDDEFQSDAALTFYHIDLLPLTMQSLAGQEERREALLNDPDSSDGAKESIVRLWARALNRAIATQIEAVPATGSPVVVVRGLAALHPLGTPTGLMEAVAEQEPRDPASGRIVPIVLLIPGARPPQSSRIYLFLAQERLRLDFYRGEEA</sequence>
<evidence type="ECO:0000313" key="1">
    <source>
        <dbReference type="EMBL" id="KPV54584.1"/>
    </source>
</evidence>
<accession>A0A0P9D683</accession>
<dbReference type="EMBL" id="LJCR01000036">
    <property type="protein sequence ID" value="KPV54584.1"/>
    <property type="molecule type" value="Genomic_DNA"/>
</dbReference>
<gene>
    <name evidence="1" type="ORF">SE17_02885</name>
</gene>
<dbReference type="Proteomes" id="UP000050509">
    <property type="component" value="Unassembled WGS sequence"/>
</dbReference>